<proteinExistence type="predicted"/>
<dbReference type="STRING" id="989370.AOQ71_28665"/>
<name>A0A0R3D7A5_9BRAD</name>
<dbReference type="EMBL" id="LJYG01000104">
    <property type="protein sequence ID" value="KRQ05587.1"/>
    <property type="molecule type" value="Genomic_DNA"/>
</dbReference>
<evidence type="ECO:0000313" key="2">
    <source>
        <dbReference type="EMBL" id="KRQ05587.1"/>
    </source>
</evidence>
<evidence type="ECO:0000313" key="3">
    <source>
        <dbReference type="Proteomes" id="UP000051936"/>
    </source>
</evidence>
<sequence length="192" mass="20611">MALFTVEPTRVDNAIADQIASHTNSEVEHVAQALTWGADEHILLGLAAAGWVYAQLRAPRQRPTANHILLVSLVTAALPHVLKSMFDQTRPDRLTALGHCRGVPLSGRRRDAFPSGHAVHMGALASAADLLPSGRRRMVRALAVGLSLTRVVLLAHWVSDVLAGFTLGIAVERVLRPLTLGRSRSVPGHGDD</sequence>
<dbReference type="Proteomes" id="UP000051936">
    <property type="component" value="Unassembled WGS sequence"/>
</dbReference>
<dbReference type="InterPro" id="IPR036938">
    <property type="entry name" value="PAP2/HPO_sf"/>
</dbReference>
<dbReference type="OrthoDB" id="9780507at2"/>
<dbReference type="Pfam" id="PF01569">
    <property type="entry name" value="PAP2"/>
    <property type="match status" value="1"/>
</dbReference>
<gene>
    <name evidence="2" type="ORF">AOQ71_28665</name>
</gene>
<protein>
    <recommendedName>
        <fullName evidence="1">Phosphatidic acid phosphatase type 2/haloperoxidase domain-containing protein</fullName>
    </recommendedName>
</protein>
<reference evidence="2 3" key="1">
    <citation type="submission" date="2015-09" db="EMBL/GenBank/DDBJ databases">
        <title>Draft Genome Sequence of Bradyrhizobium manausense Strain BR 3351T, a Novel Symbiotic Nitrogen-Fixing Alphaproteobacterium Isolated from Brazilian Amazon Rain Forest.</title>
        <authorList>
            <person name="De Araujo J.L."/>
            <person name="Zilli J.E."/>
        </authorList>
    </citation>
    <scope>NUCLEOTIDE SEQUENCE [LARGE SCALE GENOMIC DNA]</scope>
    <source>
        <strain evidence="2 3">BR3351</strain>
    </source>
</reference>
<dbReference type="InterPro" id="IPR000326">
    <property type="entry name" value="PAP2/HPO"/>
</dbReference>
<dbReference type="AlphaFoldDB" id="A0A0R3D7A5"/>
<evidence type="ECO:0000259" key="1">
    <source>
        <dbReference type="SMART" id="SM00014"/>
    </source>
</evidence>
<accession>A0A0R3D7A5</accession>
<dbReference type="RefSeq" id="WP_057753682.1">
    <property type="nucleotide sequence ID" value="NZ_LJYG01000104.1"/>
</dbReference>
<comment type="caution">
    <text evidence="2">The sequence shown here is derived from an EMBL/GenBank/DDBJ whole genome shotgun (WGS) entry which is preliminary data.</text>
</comment>
<dbReference type="SUPFAM" id="SSF48317">
    <property type="entry name" value="Acid phosphatase/Vanadium-dependent haloperoxidase"/>
    <property type="match status" value="1"/>
</dbReference>
<keyword evidence="3" id="KW-1185">Reference proteome</keyword>
<dbReference type="Gene3D" id="1.20.144.10">
    <property type="entry name" value="Phosphatidic acid phosphatase type 2/haloperoxidase"/>
    <property type="match status" value="1"/>
</dbReference>
<dbReference type="SMART" id="SM00014">
    <property type="entry name" value="acidPPc"/>
    <property type="match status" value="1"/>
</dbReference>
<feature type="domain" description="Phosphatidic acid phosphatase type 2/haloperoxidase" evidence="1">
    <location>
        <begin position="64"/>
        <end position="176"/>
    </location>
</feature>
<organism evidence="2 3">
    <name type="scientific">Bradyrhizobium manausense</name>
    <dbReference type="NCBI Taxonomy" id="989370"/>
    <lineage>
        <taxon>Bacteria</taxon>
        <taxon>Pseudomonadati</taxon>
        <taxon>Pseudomonadota</taxon>
        <taxon>Alphaproteobacteria</taxon>
        <taxon>Hyphomicrobiales</taxon>
        <taxon>Nitrobacteraceae</taxon>
        <taxon>Bradyrhizobium</taxon>
    </lineage>
</organism>